<evidence type="ECO:0000256" key="2">
    <source>
        <dbReference type="ARBA" id="ARBA00023033"/>
    </source>
</evidence>
<dbReference type="Pfam" id="PF01494">
    <property type="entry name" value="FAD_binding_3"/>
    <property type="match status" value="2"/>
</dbReference>
<dbReference type="OrthoDB" id="9782160at2"/>
<sequence length="377" mass="40329">MPDSQPRRVLIVGGGITGGVLALALRKQGVAVVLVDLRNDLGGVGHGITLQGNALKAFKAVGIYDRLAEHAYAFDKVRLRRADGSLMAEIDTPPMGGADLPPTMGALRGDLADIIAADLPKAGVDVRLGATVTAFEDKGTSVTVQLSDGTQETVDLLVGADGIRSKVRGMCGITDEPTPVGMGIWRTVARRPEAMDCSELYYGGPKYKAGYTPISDELCYAFLIEGNLDRSFIGEGPRGAVLKERGQGYGGIWGQVRDSIADDAIVNYQWIEAMRVDAPWYRGRTIIIGDAAHACPPLIAQGAAMCAEDAVVLAEMLTCGDEIDDVLPAFMARRFPRVRMVLDNSLRLAEWEIHPETPGADPGWVMGETLHAVTREA</sequence>
<keyword evidence="2" id="KW-0503">Monooxygenase</keyword>
<dbReference type="Gene3D" id="3.50.50.60">
    <property type="entry name" value="FAD/NAD(P)-binding domain"/>
    <property type="match status" value="1"/>
</dbReference>
<dbReference type="AlphaFoldDB" id="A0A7K0C9R0"/>
<dbReference type="GO" id="GO:0102164">
    <property type="term" value="F:2-heptyl-3-hydroxy-4(1H)-quinolone synthase activity"/>
    <property type="evidence" value="ECO:0007669"/>
    <property type="project" value="UniProtKB-EC"/>
</dbReference>
<evidence type="ECO:0000256" key="1">
    <source>
        <dbReference type="ARBA" id="ARBA00023002"/>
    </source>
</evidence>
<comment type="caution">
    <text evidence="4">The sequence shown here is derived from an EMBL/GenBank/DDBJ whole genome shotgun (WGS) entry which is preliminary data.</text>
</comment>
<keyword evidence="5" id="KW-1185">Reference proteome</keyword>
<dbReference type="RefSeq" id="WP_153449534.1">
    <property type="nucleotide sequence ID" value="NZ_WEGJ01000001.1"/>
</dbReference>
<dbReference type="InterPro" id="IPR036188">
    <property type="entry name" value="FAD/NAD-bd_sf"/>
</dbReference>
<proteinExistence type="predicted"/>
<evidence type="ECO:0000313" key="5">
    <source>
        <dbReference type="Proteomes" id="UP000466345"/>
    </source>
</evidence>
<feature type="domain" description="FAD-binding" evidence="3">
    <location>
        <begin position="8"/>
        <end position="198"/>
    </location>
</feature>
<evidence type="ECO:0000259" key="3">
    <source>
        <dbReference type="Pfam" id="PF01494"/>
    </source>
</evidence>
<keyword evidence="1 4" id="KW-0560">Oxidoreductase</keyword>
<dbReference type="EMBL" id="WEGJ01000001">
    <property type="protein sequence ID" value="MQY10189.1"/>
    <property type="molecule type" value="Genomic_DNA"/>
</dbReference>
<organism evidence="4 5">
    <name type="scientific">Streptomyces smaragdinus</name>
    <dbReference type="NCBI Taxonomy" id="2585196"/>
    <lineage>
        <taxon>Bacteria</taxon>
        <taxon>Bacillati</taxon>
        <taxon>Actinomycetota</taxon>
        <taxon>Actinomycetes</taxon>
        <taxon>Kitasatosporales</taxon>
        <taxon>Streptomycetaceae</taxon>
        <taxon>Streptomyces</taxon>
    </lineage>
</organism>
<dbReference type="InterPro" id="IPR050493">
    <property type="entry name" value="FAD-dep_Monooxygenase_BioMet"/>
</dbReference>
<accession>A0A7K0C9R0</accession>
<dbReference type="NCBIfam" id="NF005313">
    <property type="entry name" value="PRK06847.1"/>
    <property type="match status" value="1"/>
</dbReference>
<dbReference type="GO" id="GO:0071949">
    <property type="term" value="F:FAD binding"/>
    <property type="evidence" value="ECO:0007669"/>
    <property type="project" value="InterPro"/>
</dbReference>
<dbReference type="InterPro" id="IPR002938">
    <property type="entry name" value="FAD-bd"/>
</dbReference>
<dbReference type="PANTHER" id="PTHR13789:SF309">
    <property type="entry name" value="PUTATIVE (AFU_ORTHOLOGUE AFUA_6G14510)-RELATED"/>
    <property type="match status" value="1"/>
</dbReference>
<reference evidence="4 5" key="1">
    <citation type="submission" date="2019-10" db="EMBL/GenBank/DDBJ databases">
        <title>Streptomyces smaragdinus sp. nov. and Streptomyces fabii sp. nov., isolated from the gut of fungus growing-termite Macrotermes natalensis.</title>
        <authorList>
            <person name="Schwitalla J."/>
            <person name="Benndorf R."/>
            <person name="Martin K."/>
            <person name="De Beer W."/>
            <person name="Kaster A.-K."/>
            <person name="Vollmers J."/>
            <person name="Poulsen M."/>
            <person name="Beemelmanns C."/>
        </authorList>
    </citation>
    <scope>NUCLEOTIDE SEQUENCE [LARGE SCALE GENOMIC DNA]</scope>
    <source>
        <strain evidence="4 5">RB5</strain>
    </source>
</reference>
<dbReference type="EC" id="1.14.13.182" evidence="4"/>
<gene>
    <name evidence="4" type="primary">pqsH</name>
    <name evidence="4" type="ORF">SRB5_02960</name>
</gene>
<dbReference type="PRINTS" id="PR00420">
    <property type="entry name" value="RNGMNOXGNASE"/>
</dbReference>
<dbReference type="Proteomes" id="UP000466345">
    <property type="component" value="Unassembled WGS sequence"/>
</dbReference>
<feature type="domain" description="FAD-binding" evidence="3">
    <location>
        <begin position="269"/>
        <end position="344"/>
    </location>
</feature>
<dbReference type="SUPFAM" id="SSF51905">
    <property type="entry name" value="FAD/NAD(P)-binding domain"/>
    <property type="match status" value="1"/>
</dbReference>
<protein>
    <submittedName>
        <fullName evidence="4">2-heptyl-3-hydroxy-4(1H)-quinolone synthase</fullName>
        <ecNumber evidence="4">1.14.13.182</ecNumber>
    </submittedName>
</protein>
<evidence type="ECO:0000313" key="4">
    <source>
        <dbReference type="EMBL" id="MQY10189.1"/>
    </source>
</evidence>
<dbReference type="PANTHER" id="PTHR13789">
    <property type="entry name" value="MONOOXYGENASE"/>
    <property type="match status" value="1"/>
</dbReference>
<name>A0A7K0C9R0_9ACTN</name>